<name>M1V5G7_CYAM1</name>
<keyword evidence="6" id="KW-1185">Reference proteome</keyword>
<dbReference type="PANTHER" id="PTHR31906">
    <property type="entry name" value="PLASTID-LIPID-ASSOCIATED PROTEIN 4, CHLOROPLASTIC-RELATED"/>
    <property type="match status" value="1"/>
</dbReference>
<evidence type="ECO:0000313" key="6">
    <source>
        <dbReference type="Proteomes" id="UP000007014"/>
    </source>
</evidence>
<keyword evidence="2" id="KW-0934">Plastid</keyword>
<dbReference type="AlphaFoldDB" id="M1V5G7"/>
<feature type="domain" description="Plastid lipid-associated protein/fibrillin conserved" evidence="4">
    <location>
        <begin position="93"/>
        <end position="284"/>
    </location>
</feature>
<dbReference type="Pfam" id="PF04755">
    <property type="entry name" value="PAP_fibrillin"/>
    <property type="match status" value="1"/>
</dbReference>
<comment type="subcellular location">
    <subcellularLocation>
        <location evidence="1">Plastid</location>
    </subcellularLocation>
</comment>
<dbReference type="OrthoDB" id="201321at2759"/>
<evidence type="ECO:0000259" key="4">
    <source>
        <dbReference type="Pfam" id="PF04755"/>
    </source>
</evidence>
<dbReference type="KEGG" id="cme:CYME_CMK306C"/>
<dbReference type="EMBL" id="AP006493">
    <property type="protein sequence ID" value="BAM80640.1"/>
    <property type="molecule type" value="Genomic_DNA"/>
</dbReference>
<proteinExistence type="predicted"/>
<evidence type="ECO:0000256" key="3">
    <source>
        <dbReference type="SAM" id="MobiDB-lite"/>
    </source>
</evidence>
<sequence length="293" mass="32712">MKAAFLSSFTLEPLLHTGCDRKELHSTQNRLALPALYGKRSPGRLARRTLHSVLDADVKAQRSGPRKPNNGDTSDLEQPQSASALFVSEIVKIAGPDRGIFALNEFERDAIASQLARLEKKNPTKAPLCELESKLLGTWRLVYTDRMILGRRRALLYLTSSAKPGLVHLGEVTQQIHAPEKVPAQFHGAHVSETGRAENRVEFRVFGGIDGVYTVQAFYGADVSNSARVWIQGISSSLQPANFVSIMNEQRQQVLKELFDPTGYLDVTFLDDVYRVTRDEKGFVYLWERISTA</sequence>
<feature type="region of interest" description="Disordered" evidence="3">
    <location>
        <begin position="56"/>
        <end position="78"/>
    </location>
</feature>
<dbReference type="HOGENOM" id="CLU_951103_0_0_1"/>
<reference evidence="5 6" key="2">
    <citation type="journal article" date="2007" name="BMC Biol.">
        <title>A 100%-complete sequence reveals unusually simple genomic features in the hot-spring red alga Cyanidioschyzon merolae.</title>
        <authorList>
            <person name="Nozaki H."/>
            <person name="Takano H."/>
            <person name="Misumi O."/>
            <person name="Terasawa K."/>
            <person name="Matsuzaki M."/>
            <person name="Maruyama S."/>
            <person name="Nishida K."/>
            <person name="Yagisawa F."/>
            <person name="Yoshida Y."/>
            <person name="Fujiwara T."/>
            <person name="Takio S."/>
            <person name="Tamura K."/>
            <person name="Chung S.J."/>
            <person name="Nakamura S."/>
            <person name="Kuroiwa H."/>
            <person name="Tanaka K."/>
            <person name="Sato N."/>
            <person name="Kuroiwa T."/>
        </authorList>
    </citation>
    <scope>NUCLEOTIDE SEQUENCE [LARGE SCALE GENOMIC DNA]</scope>
    <source>
        <strain evidence="5 6">10D</strain>
    </source>
</reference>
<gene>
    <name evidence="5" type="ORF">CYME_CMK306C</name>
</gene>
<dbReference type="Proteomes" id="UP000007014">
    <property type="component" value="Chromosome 11"/>
</dbReference>
<dbReference type="InterPro" id="IPR039633">
    <property type="entry name" value="PAP"/>
</dbReference>
<evidence type="ECO:0000256" key="2">
    <source>
        <dbReference type="ARBA" id="ARBA00022640"/>
    </source>
</evidence>
<reference evidence="5 6" key="1">
    <citation type="journal article" date="2004" name="Nature">
        <title>Genome sequence of the ultrasmall unicellular red alga Cyanidioschyzon merolae 10D.</title>
        <authorList>
            <person name="Matsuzaki M."/>
            <person name="Misumi O."/>
            <person name="Shin-i T."/>
            <person name="Maruyama S."/>
            <person name="Takahara M."/>
            <person name="Miyagishima S."/>
            <person name="Mori T."/>
            <person name="Nishida K."/>
            <person name="Yagisawa F."/>
            <person name="Nishida K."/>
            <person name="Yoshida Y."/>
            <person name="Nishimura Y."/>
            <person name="Nakao S."/>
            <person name="Kobayashi T."/>
            <person name="Momoyama Y."/>
            <person name="Higashiyama T."/>
            <person name="Minoda A."/>
            <person name="Sano M."/>
            <person name="Nomoto H."/>
            <person name="Oishi K."/>
            <person name="Hayashi H."/>
            <person name="Ohta F."/>
            <person name="Nishizaka S."/>
            <person name="Haga S."/>
            <person name="Miura S."/>
            <person name="Morishita T."/>
            <person name="Kabeya Y."/>
            <person name="Terasawa K."/>
            <person name="Suzuki Y."/>
            <person name="Ishii Y."/>
            <person name="Asakawa S."/>
            <person name="Takano H."/>
            <person name="Ohta N."/>
            <person name="Kuroiwa H."/>
            <person name="Tanaka K."/>
            <person name="Shimizu N."/>
            <person name="Sugano S."/>
            <person name="Sato N."/>
            <person name="Nozaki H."/>
            <person name="Ogasawara N."/>
            <person name="Kohara Y."/>
            <person name="Kuroiwa T."/>
        </authorList>
    </citation>
    <scope>NUCLEOTIDE SEQUENCE [LARGE SCALE GENOMIC DNA]</scope>
    <source>
        <strain evidence="5 6">10D</strain>
    </source>
</reference>
<dbReference type="InterPro" id="IPR006843">
    <property type="entry name" value="PAP/fibrillin_dom"/>
</dbReference>
<evidence type="ECO:0000313" key="5">
    <source>
        <dbReference type="EMBL" id="BAM80640.1"/>
    </source>
</evidence>
<dbReference type="RefSeq" id="XP_005536676.1">
    <property type="nucleotide sequence ID" value="XM_005536619.1"/>
</dbReference>
<dbReference type="eggNOG" id="ENOG502QRU1">
    <property type="taxonomic scope" value="Eukaryota"/>
</dbReference>
<organism evidence="5 6">
    <name type="scientific">Cyanidioschyzon merolae (strain NIES-3377 / 10D)</name>
    <name type="common">Unicellular red alga</name>
    <dbReference type="NCBI Taxonomy" id="280699"/>
    <lineage>
        <taxon>Eukaryota</taxon>
        <taxon>Rhodophyta</taxon>
        <taxon>Bangiophyceae</taxon>
        <taxon>Cyanidiales</taxon>
        <taxon>Cyanidiaceae</taxon>
        <taxon>Cyanidioschyzon</taxon>
    </lineage>
</organism>
<dbReference type="GO" id="GO:0009536">
    <property type="term" value="C:plastid"/>
    <property type="evidence" value="ECO:0007669"/>
    <property type="project" value="UniProtKB-SubCell"/>
</dbReference>
<evidence type="ECO:0000256" key="1">
    <source>
        <dbReference type="ARBA" id="ARBA00004474"/>
    </source>
</evidence>
<accession>M1V5G7</accession>
<dbReference type="GeneID" id="16994293"/>
<dbReference type="Gramene" id="CMK306CT">
    <property type="protein sequence ID" value="CMK306CT"/>
    <property type="gene ID" value="CMK306C"/>
</dbReference>
<protein>
    <recommendedName>
        <fullName evidence="4">Plastid lipid-associated protein/fibrillin conserved domain-containing protein</fullName>
    </recommendedName>
</protein>
<dbReference type="OMA" id="WLDITYV"/>